<keyword evidence="3" id="KW-1185">Reference proteome</keyword>
<dbReference type="InterPro" id="IPR001509">
    <property type="entry name" value="Epimerase_deHydtase"/>
</dbReference>
<dbReference type="InterPro" id="IPR036291">
    <property type="entry name" value="NAD(P)-bd_dom_sf"/>
</dbReference>
<accession>A0ABS5WHP8</accession>
<sequence length="335" mass="37750">MVLVTGGTGLVGSHLLLKLVQNGISVRAIHRKGSDLKRVVKIFGYYTDDAQILFNKIEWVEADIIDVPALEIAFDQITQVYHTAALISFDPQKFDTLEKINTEGTANIVNLCIANGVKKLCYTSTIGAIGKSLGDAMADEENAWTPREANVYGLTKQAAEMEVWRGSQEGLPVVMVNPGVIVGPGFWHSGSGDLFTVAKKGYRFYPPGGTGFITVHDVVKMMISLMDSEIINERYIAVAENLTFKEILTKITTEFGIKPPSVQLKFWQLEIGRWLDWLKNLFLKNGRRITKNSIHSLKHREVYDNTKIKKDLNFEFETLDETISFCCERFKEEYQ</sequence>
<proteinExistence type="predicted"/>
<dbReference type="SUPFAM" id="SSF51735">
    <property type="entry name" value="NAD(P)-binding Rossmann-fold domains"/>
    <property type="match status" value="1"/>
</dbReference>
<organism evidence="2 3">
    <name type="scientific">Zobellia barbeyronii</name>
    <dbReference type="NCBI Taxonomy" id="2748009"/>
    <lineage>
        <taxon>Bacteria</taxon>
        <taxon>Pseudomonadati</taxon>
        <taxon>Bacteroidota</taxon>
        <taxon>Flavobacteriia</taxon>
        <taxon>Flavobacteriales</taxon>
        <taxon>Flavobacteriaceae</taxon>
        <taxon>Zobellia</taxon>
    </lineage>
</organism>
<dbReference type="PANTHER" id="PTHR48079:SF6">
    <property type="entry name" value="NAD(P)-BINDING DOMAIN-CONTAINING PROTEIN-RELATED"/>
    <property type="match status" value="1"/>
</dbReference>
<feature type="domain" description="NAD-dependent epimerase/dehydratase" evidence="1">
    <location>
        <begin position="2"/>
        <end position="225"/>
    </location>
</feature>
<evidence type="ECO:0000313" key="2">
    <source>
        <dbReference type="EMBL" id="MBT2162689.1"/>
    </source>
</evidence>
<dbReference type="Gene3D" id="3.40.50.720">
    <property type="entry name" value="NAD(P)-binding Rossmann-like Domain"/>
    <property type="match status" value="1"/>
</dbReference>
<dbReference type="InterPro" id="IPR051783">
    <property type="entry name" value="NAD(P)-dependent_oxidoreduct"/>
</dbReference>
<gene>
    <name evidence="2" type="ORF">HW347_15585</name>
</gene>
<reference evidence="3" key="1">
    <citation type="submission" date="2023-07" db="EMBL/GenBank/DDBJ databases">
        <title>Zobellia barbeyronii sp. nov., a new marine flavobacterium, isolated from green and red algae.</title>
        <authorList>
            <person name="Nedashkovskaya O.I."/>
            <person name="Otstavnykh N."/>
            <person name="Zhukova N."/>
            <person name="Guzev K."/>
            <person name="Chausova V."/>
            <person name="Tekutyeva L."/>
            <person name="Mikhailov V."/>
            <person name="Isaeva M."/>
        </authorList>
    </citation>
    <scope>NUCLEOTIDE SEQUENCE [LARGE SCALE GENOMIC DNA]</scope>
    <source>
        <strain evidence="3">KMM 6746</strain>
    </source>
</reference>
<dbReference type="Pfam" id="PF01370">
    <property type="entry name" value="Epimerase"/>
    <property type="match status" value="1"/>
</dbReference>
<dbReference type="EMBL" id="JACATN010000004">
    <property type="protein sequence ID" value="MBT2162689.1"/>
    <property type="molecule type" value="Genomic_DNA"/>
</dbReference>
<dbReference type="Proteomes" id="UP000740413">
    <property type="component" value="Unassembled WGS sequence"/>
</dbReference>
<evidence type="ECO:0000313" key="3">
    <source>
        <dbReference type="Proteomes" id="UP000740413"/>
    </source>
</evidence>
<evidence type="ECO:0000259" key="1">
    <source>
        <dbReference type="Pfam" id="PF01370"/>
    </source>
</evidence>
<dbReference type="PANTHER" id="PTHR48079">
    <property type="entry name" value="PROTEIN YEEZ"/>
    <property type="match status" value="1"/>
</dbReference>
<protein>
    <submittedName>
        <fullName evidence="2">NAD-dependent epimerase/dehydratase family protein</fullName>
    </submittedName>
</protein>
<name>A0ABS5WHP8_9FLAO</name>
<comment type="caution">
    <text evidence="2">The sequence shown here is derived from an EMBL/GenBank/DDBJ whole genome shotgun (WGS) entry which is preliminary data.</text>
</comment>
<dbReference type="RefSeq" id="WP_214612680.1">
    <property type="nucleotide sequence ID" value="NZ_JACATN010000004.1"/>
</dbReference>